<dbReference type="OrthoDB" id="9764015at2"/>
<evidence type="ECO:0000313" key="5">
    <source>
        <dbReference type="Proteomes" id="UP000006055"/>
    </source>
</evidence>
<organism evidence="4 5">
    <name type="scientific">Desulfomonile tiedjei (strain ATCC 49306 / DSM 6799 / DCB-1)</name>
    <dbReference type="NCBI Taxonomy" id="706587"/>
    <lineage>
        <taxon>Bacteria</taxon>
        <taxon>Pseudomonadati</taxon>
        <taxon>Thermodesulfobacteriota</taxon>
        <taxon>Desulfomonilia</taxon>
        <taxon>Desulfomonilales</taxon>
        <taxon>Desulfomonilaceae</taxon>
        <taxon>Desulfomonile</taxon>
    </lineage>
</organism>
<protein>
    <submittedName>
        <fullName evidence="4">Putative virion core protein (Lumpy skin disease virus)</fullName>
    </submittedName>
</protein>
<dbReference type="HOGENOM" id="CLU_037108_0_0_7"/>
<evidence type="ECO:0000256" key="1">
    <source>
        <dbReference type="SAM" id="MobiDB-lite"/>
    </source>
</evidence>
<dbReference type="AlphaFoldDB" id="I4C647"/>
<dbReference type="PANTHER" id="PTHR37826">
    <property type="entry name" value="FLOTILLIN BAND_7_5 DOMAIN PROTEIN"/>
    <property type="match status" value="1"/>
</dbReference>
<dbReference type="PANTHER" id="PTHR37826:SF2">
    <property type="entry name" value="ZINC-RIBBON DOMAIN-CONTAINING PROTEIN"/>
    <property type="match status" value="1"/>
</dbReference>
<dbReference type="SUPFAM" id="SSF117892">
    <property type="entry name" value="Band 7/SPFH domain"/>
    <property type="match status" value="1"/>
</dbReference>
<feature type="domain" description="DZANK-type" evidence="2">
    <location>
        <begin position="306"/>
        <end position="349"/>
    </location>
</feature>
<dbReference type="EMBL" id="CP003360">
    <property type="protein sequence ID" value="AFM25038.1"/>
    <property type="molecule type" value="Genomic_DNA"/>
</dbReference>
<dbReference type="eggNOG" id="COG4260">
    <property type="taxonomic scope" value="Bacteria"/>
</dbReference>
<dbReference type="Pfam" id="PF13421">
    <property type="entry name" value="Band_7_1"/>
    <property type="match status" value="1"/>
</dbReference>
<feature type="domain" description="SPFH" evidence="3">
    <location>
        <begin position="26"/>
        <end position="236"/>
    </location>
</feature>
<name>I4C647_DESTA</name>
<dbReference type="CDD" id="cd03408">
    <property type="entry name" value="SPFH_like_u1"/>
    <property type="match status" value="1"/>
</dbReference>
<dbReference type="RefSeq" id="WP_014810181.1">
    <property type="nucleotide sequence ID" value="NC_018025.1"/>
</dbReference>
<proteinExistence type="predicted"/>
<feature type="region of interest" description="Disordered" evidence="1">
    <location>
        <begin position="282"/>
        <end position="302"/>
    </location>
</feature>
<reference evidence="5" key="1">
    <citation type="submission" date="2012-06" db="EMBL/GenBank/DDBJ databases">
        <title>Complete sequence of chromosome of Desulfomonile tiedjei DSM 6799.</title>
        <authorList>
            <person name="Lucas S."/>
            <person name="Copeland A."/>
            <person name="Lapidus A."/>
            <person name="Glavina del Rio T."/>
            <person name="Dalin E."/>
            <person name="Tice H."/>
            <person name="Bruce D."/>
            <person name="Goodwin L."/>
            <person name="Pitluck S."/>
            <person name="Peters L."/>
            <person name="Ovchinnikova G."/>
            <person name="Zeytun A."/>
            <person name="Lu M."/>
            <person name="Kyrpides N."/>
            <person name="Mavromatis K."/>
            <person name="Ivanova N."/>
            <person name="Brettin T."/>
            <person name="Detter J.C."/>
            <person name="Han C."/>
            <person name="Larimer F."/>
            <person name="Land M."/>
            <person name="Hauser L."/>
            <person name="Markowitz V."/>
            <person name="Cheng J.-F."/>
            <person name="Hugenholtz P."/>
            <person name="Woyke T."/>
            <person name="Wu D."/>
            <person name="Spring S."/>
            <person name="Schroeder M."/>
            <person name="Brambilla E."/>
            <person name="Klenk H.-P."/>
            <person name="Eisen J.A."/>
        </authorList>
    </citation>
    <scope>NUCLEOTIDE SEQUENCE [LARGE SCALE GENOMIC DNA]</scope>
    <source>
        <strain evidence="5">ATCC 49306 / DSM 6799 / DCB-1</strain>
    </source>
</reference>
<sequence length="353" mass="38485">MGILDFIKGELIEVIAWLDDTGDTLVWRFPDKDNEIKMGAKLTVREGQTAVFVNEGRIADIFAPGMYSLTTQNMPIMTTLRSWRHGFESPFKAEVYFVSTRNFLDLKWGTQNPVMLRDPDFGVVRLRAFGTYGIRVTDPELLIREIVGTDGNFTTDEIQGQLRSLLVSNFTELLGTSNTAALDLASNYRSMGEKARASMDPEFLKYGISLSRFVIENISLPPEVEKMLDTRSQMGIAGDLNRLTQFQTAQAIPEAAKSGGAGDFVGMGAGIAMGQQMANQMAGSVAQNQQQSQAPSSAPGTGNRFCSECGKPVTPDAKFCPECGKPQQKSCPQCGKAAAAADRFCQECGTKLP</sequence>
<evidence type="ECO:0000313" key="4">
    <source>
        <dbReference type="EMBL" id="AFM25038.1"/>
    </source>
</evidence>
<gene>
    <name evidence="4" type="ordered locus">Desti_2351</name>
</gene>
<dbReference type="InterPro" id="IPR025874">
    <property type="entry name" value="DZR"/>
</dbReference>
<dbReference type="Pfam" id="PF12773">
    <property type="entry name" value="DZR"/>
    <property type="match status" value="1"/>
</dbReference>
<dbReference type="Proteomes" id="UP000006055">
    <property type="component" value="Chromosome"/>
</dbReference>
<dbReference type="InterPro" id="IPR033880">
    <property type="entry name" value="SPFH_YdjI"/>
</dbReference>
<dbReference type="PATRIC" id="fig|706587.4.peg.2697"/>
<dbReference type="KEGG" id="dti:Desti_2351"/>
<evidence type="ECO:0000259" key="2">
    <source>
        <dbReference type="Pfam" id="PF12773"/>
    </source>
</evidence>
<dbReference type="STRING" id="706587.Desti_2351"/>
<dbReference type="Gene3D" id="3.30.479.30">
    <property type="entry name" value="Band 7 domain"/>
    <property type="match status" value="1"/>
</dbReference>
<keyword evidence="5" id="KW-1185">Reference proteome</keyword>
<dbReference type="InterPro" id="IPR036013">
    <property type="entry name" value="Band_7/SPFH_dom_sf"/>
</dbReference>
<accession>I4C647</accession>
<evidence type="ECO:0000259" key="3">
    <source>
        <dbReference type="Pfam" id="PF13421"/>
    </source>
</evidence>
<feature type="compositionally biased region" description="Low complexity" evidence="1">
    <location>
        <begin position="282"/>
        <end position="298"/>
    </location>
</feature>